<comment type="caution">
    <text evidence="1">The sequence shown here is derived from an EMBL/GenBank/DDBJ whole genome shotgun (WGS) entry which is preliminary data.</text>
</comment>
<proteinExistence type="predicted"/>
<accession>A0A6V7VIH9</accession>
<sequence>MNVEKLKIIINNDIEQINSYAPSKKKKISSQFVTKLNNIYLNSEIEFLRIKEK</sequence>
<organism evidence="1 2">
    <name type="scientific">Meloidogyne enterolobii</name>
    <name type="common">Root-knot nematode worm</name>
    <name type="synonym">Meloidogyne mayaguensis</name>
    <dbReference type="NCBI Taxonomy" id="390850"/>
    <lineage>
        <taxon>Eukaryota</taxon>
        <taxon>Metazoa</taxon>
        <taxon>Ecdysozoa</taxon>
        <taxon>Nematoda</taxon>
        <taxon>Chromadorea</taxon>
        <taxon>Rhabditida</taxon>
        <taxon>Tylenchina</taxon>
        <taxon>Tylenchomorpha</taxon>
        <taxon>Tylenchoidea</taxon>
        <taxon>Meloidogynidae</taxon>
        <taxon>Meloidogyninae</taxon>
        <taxon>Meloidogyne</taxon>
    </lineage>
</organism>
<name>A0A6V7VIH9_MELEN</name>
<reference evidence="1 2" key="1">
    <citation type="submission" date="2020-08" db="EMBL/GenBank/DDBJ databases">
        <authorList>
            <person name="Koutsovoulos G."/>
            <person name="Danchin GJ E."/>
        </authorList>
    </citation>
    <scope>NUCLEOTIDE SEQUENCE [LARGE SCALE GENOMIC DNA]</scope>
</reference>
<dbReference type="AlphaFoldDB" id="A0A6V7VIH9"/>
<dbReference type="Proteomes" id="UP000580250">
    <property type="component" value="Unassembled WGS sequence"/>
</dbReference>
<evidence type="ECO:0000313" key="2">
    <source>
        <dbReference type="Proteomes" id="UP000580250"/>
    </source>
</evidence>
<gene>
    <name evidence="1" type="ORF">MENT_LOCUS26403</name>
</gene>
<protein>
    <submittedName>
        <fullName evidence="1">Uncharacterized protein</fullName>
    </submittedName>
</protein>
<dbReference type="EMBL" id="CAJEWN010000241">
    <property type="protein sequence ID" value="CAD2174717.1"/>
    <property type="molecule type" value="Genomic_DNA"/>
</dbReference>
<evidence type="ECO:0000313" key="1">
    <source>
        <dbReference type="EMBL" id="CAD2174717.1"/>
    </source>
</evidence>